<dbReference type="EC" id="2.5.1.59" evidence="9"/>
<dbReference type="GO" id="GO:0046872">
    <property type="term" value="F:metal ion binding"/>
    <property type="evidence" value="ECO:0007669"/>
    <property type="project" value="UniProtKB-KW"/>
</dbReference>
<evidence type="ECO:0000313" key="9">
    <source>
        <dbReference type="EMBL" id="KAJ1971833.1"/>
    </source>
</evidence>
<organism evidence="9 10">
    <name type="scientific">Dimargaris verticillata</name>
    <dbReference type="NCBI Taxonomy" id="2761393"/>
    <lineage>
        <taxon>Eukaryota</taxon>
        <taxon>Fungi</taxon>
        <taxon>Fungi incertae sedis</taxon>
        <taxon>Zoopagomycota</taxon>
        <taxon>Kickxellomycotina</taxon>
        <taxon>Dimargaritomycetes</taxon>
        <taxon>Dimargaritales</taxon>
        <taxon>Dimargaritaceae</taxon>
        <taxon>Dimargaris</taxon>
    </lineage>
</organism>
<keyword evidence="3" id="KW-0637">Prenyltransferase</keyword>
<dbReference type="InterPro" id="IPR001330">
    <property type="entry name" value="Prenyltrans"/>
</dbReference>
<evidence type="ECO:0000256" key="3">
    <source>
        <dbReference type="ARBA" id="ARBA00022602"/>
    </source>
</evidence>
<evidence type="ECO:0000313" key="10">
    <source>
        <dbReference type="Proteomes" id="UP001151582"/>
    </source>
</evidence>
<dbReference type="Proteomes" id="UP001151582">
    <property type="component" value="Unassembled WGS sequence"/>
</dbReference>
<accession>A0A9W8E6Z7</accession>
<dbReference type="PANTHER" id="PTHR11774">
    <property type="entry name" value="GERANYLGERANYL TRANSFERASE TYPE BETA SUBUNIT"/>
    <property type="match status" value="1"/>
</dbReference>
<dbReference type="GO" id="GO:0005953">
    <property type="term" value="C:CAAX-protein geranylgeranyltransferase complex"/>
    <property type="evidence" value="ECO:0007669"/>
    <property type="project" value="TreeGrafter"/>
</dbReference>
<dbReference type="Pfam" id="PF00432">
    <property type="entry name" value="Prenyltrans"/>
    <property type="match status" value="1"/>
</dbReference>
<evidence type="ECO:0000256" key="7">
    <source>
        <dbReference type="ARBA" id="ARBA00022833"/>
    </source>
</evidence>
<feature type="domain" description="Prenyltransferase alpha-alpha toroid" evidence="8">
    <location>
        <begin position="1"/>
        <end position="171"/>
    </location>
</feature>
<sequence>MRFVYCACAISYILDDWSGVNQDQVLAYIRACHCYDGGISQEPSQESHGGSTYCAVASLQLIGQLATGLVDMSRTLQWCLQLQSQGFHGRINKPDDTCYAFWVGATVKILGHYDLVNADEQRQFLWATQRHIGGFGKLPGEYPDILHSYMGLTAFALMDDPNVQALVPELNLSQSSYKRLQHIIHSQRMTQQQ</sequence>
<keyword evidence="5" id="KW-0479">Metal-binding</keyword>
<dbReference type="Gene3D" id="1.50.10.20">
    <property type="match status" value="1"/>
</dbReference>
<evidence type="ECO:0000256" key="5">
    <source>
        <dbReference type="ARBA" id="ARBA00022723"/>
    </source>
</evidence>
<keyword evidence="10" id="KW-1185">Reference proteome</keyword>
<dbReference type="EMBL" id="JANBQB010001230">
    <property type="protein sequence ID" value="KAJ1971833.1"/>
    <property type="molecule type" value="Genomic_DNA"/>
</dbReference>
<protein>
    <submittedName>
        <fullName evidence="9">Geranylgeranyl transferase type-1 subunit beta</fullName>
        <ecNumber evidence="9">2.5.1.59</ecNumber>
    </submittedName>
</protein>
<dbReference type="GO" id="GO:0004662">
    <property type="term" value="F:CAAX-protein geranylgeranyltransferase activity"/>
    <property type="evidence" value="ECO:0007669"/>
    <property type="project" value="UniProtKB-EC"/>
</dbReference>
<dbReference type="PANTHER" id="PTHR11774:SF4">
    <property type="entry name" value="GERANYLGERANYL TRANSFERASE TYPE-1 SUBUNIT BETA"/>
    <property type="match status" value="1"/>
</dbReference>
<evidence type="ECO:0000256" key="2">
    <source>
        <dbReference type="ARBA" id="ARBA00010497"/>
    </source>
</evidence>
<evidence type="ECO:0000256" key="6">
    <source>
        <dbReference type="ARBA" id="ARBA00022737"/>
    </source>
</evidence>
<comment type="caution">
    <text evidence="9">The sequence shown here is derived from an EMBL/GenBank/DDBJ whole genome shotgun (WGS) entry which is preliminary data.</text>
</comment>
<proteinExistence type="inferred from homology"/>
<reference evidence="9" key="1">
    <citation type="submission" date="2022-07" db="EMBL/GenBank/DDBJ databases">
        <title>Phylogenomic reconstructions and comparative analyses of Kickxellomycotina fungi.</title>
        <authorList>
            <person name="Reynolds N.K."/>
            <person name="Stajich J.E."/>
            <person name="Barry K."/>
            <person name="Grigoriev I.V."/>
            <person name="Crous P."/>
            <person name="Smith M.E."/>
        </authorList>
    </citation>
    <scope>NUCLEOTIDE SEQUENCE</scope>
    <source>
        <strain evidence="9">RSA 567</strain>
    </source>
</reference>
<dbReference type="SUPFAM" id="SSF48239">
    <property type="entry name" value="Terpenoid cyclases/Protein prenyltransferases"/>
    <property type="match status" value="1"/>
</dbReference>
<dbReference type="OrthoDB" id="24893at2759"/>
<gene>
    <name evidence="9" type="primary">CDC43</name>
    <name evidence="9" type="ORF">H4R34_005613</name>
</gene>
<name>A0A9W8E6Z7_9FUNG</name>
<dbReference type="InterPro" id="IPR008930">
    <property type="entry name" value="Terpenoid_cyclase/PrenylTrfase"/>
</dbReference>
<comment type="similarity">
    <text evidence="2">Belongs to the protein prenyltransferase subunit beta family.</text>
</comment>
<evidence type="ECO:0000259" key="8">
    <source>
        <dbReference type="Pfam" id="PF00432"/>
    </source>
</evidence>
<dbReference type="AlphaFoldDB" id="A0A9W8E6Z7"/>
<keyword evidence="4 9" id="KW-0808">Transferase</keyword>
<comment type="cofactor">
    <cofactor evidence="1">
        <name>Zn(2+)</name>
        <dbReference type="ChEBI" id="CHEBI:29105"/>
    </cofactor>
</comment>
<evidence type="ECO:0000256" key="4">
    <source>
        <dbReference type="ARBA" id="ARBA00022679"/>
    </source>
</evidence>
<evidence type="ECO:0000256" key="1">
    <source>
        <dbReference type="ARBA" id="ARBA00001947"/>
    </source>
</evidence>
<keyword evidence="6" id="KW-0677">Repeat</keyword>
<keyword evidence="7" id="KW-0862">Zinc</keyword>
<dbReference type="InterPro" id="IPR045089">
    <property type="entry name" value="PGGT1B-like"/>
</dbReference>